<evidence type="ECO:0000313" key="1">
    <source>
        <dbReference type="EMBL" id="WGV24228.1"/>
    </source>
</evidence>
<dbReference type="Proteomes" id="UP001223520">
    <property type="component" value="Chromosome"/>
</dbReference>
<dbReference type="EMBL" id="CP124543">
    <property type="protein sequence ID" value="WGV24228.1"/>
    <property type="molecule type" value="Genomic_DNA"/>
</dbReference>
<protein>
    <submittedName>
        <fullName evidence="1">Uncharacterized protein</fullName>
    </submittedName>
</protein>
<reference evidence="1 2" key="1">
    <citation type="journal article" date="2023" name="Limnol Oceanogr Lett">
        <title>Environmental adaptations by the intertidal Antarctic cyanobacterium Halotia branconii CENA392 as revealed using long-read genome sequencing.</title>
        <authorList>
            <person name="Dextro R.B."/>
            <person name="Delbaje E."/>
            <person name="Freitas P.N.N."/>
            <person name="Geraldes V."/>
            <person name="Pinto E."/>
            <person name="Long P.F."/>
            <person name="Fiore M.F."/>
        </authorList>
    </citation>
    <scope>NUCLEOTIDE SEQUENCE [LARGE SCALE GENOMIC DNA]</scope>
    <source>
        <strain evidence="1 2">CENA392</strain>
    </source>
</reference>
<proteinExistence type="predicted"/>
<name>A0AAJ6NPX0_9CYAN</name>
<dbReference type="KEGG" id="hbq:QI031_20865"/>
<organism evidence="1 2">
    <name type="scientific">Halotia branconii CENA392</name>
    <dbReference type="NCBI Taxonomy" id="1539056"/>
    <lineage>
        <taxon>Bacteria</taxon>
        <taxon>Bacillati</taxon>
        <taxon>Cyanobacteriota</taxon>
        <taxon>Cyanophyceae</taxon>
        <taxon>Nostocales</taxon>
        <taxon>Nodulariaceae</taxon>
        <taxon>Halotia</taxon>
    </lineage>
</organism>
<evidence type="ECO:0000313" key="2">
    <source>
        <dbReference type="Proteomes" id="UP001223520"/>
    </source>
</evidence>
<accession>A0AAJ6NPX0</accession>
<sequence length="50" mass="5433">MRSLFKTNGATNAHTGLHQAIHELRHGSVSEAKQLVARQIAVLANVLMVL</sequence>
<dbReference type="AlphaFoldDB" id="A0AAJ6NPX0"/>
<dbReference type="RefSeq" id="WP_281481554.1">
    <property type="nucleotide sequence ID" value="NZ_CP124543.1"/>
</dbReference>
<keyword evidence="2" id="KW-1185">Reference proteome</keyword>
<gene>
    <name evidence="1" type="ORF">QI031_20865</name>
</gene>